<dbReference type="GO" id="GO:0008270">
    <property type="term" value="F:zinc ion binding"/>
    <property type="evidence" value="ECO:0007669"/>
    <property type="project" value="InterPro"/>
</dbReference>
<evidence type="ECO:0000256" key="6">
    <source>
        <dbReference type="ARBA" id="ARBA00022801"/>
    </source>
</evidence>
<dbReference type="PRINTS" id="PR00932">
    <property type="entry name" value="AMINO1PTASE"/>
</dbReference>
<keyword evidence="12" id="KW-1185">Reference proteome</keyword>
<dbReference type="Proteomes" id="UP000665020">
    <property type="component" value="Chromosome"/>
</dbReference>
<dbReference type="NCBIfam" id="NF002759">
    <property type="entry name" value="PRK02813.1"/>
    <property type="match status" value="1"/>
</dbReference>
<reference evidence="11" key="1">
    <citation type="submission" date="2019-12" db="EMBL/GenBank/DDBJ databases">
        <authorList>
            <person name="zhang j."/>
            <person name="sun C.M."/>
        </authorList>
    </citation>
    <scope>NUCLEOTIDE SEQUENCE</scope>
    <source>
        <strain evidence="11">NS-1</strain>
    </source>
</reference>
<dbReference type="RefSeq" id="WP_125990091.1">
    <property type="nucleotide sequence ID" value="NZ_CP046640.1"/>
</dbReference>
<evidence type="ECO:0000313" key="11">
    <source>
        <dbReference type="EMBL" id="QTL98090.1"/>
    </source>
</evidence>
<evidence type="ECO:0000256" key="7">
    <source>
        <dbReference type="ARBA" id="ARBA00022833"/>
    </source>
</evidence>
<evidence type="ECO:0000256" key="5">
    <source>
        <dbReference type="ARBA" id="ARBA00022723"/>
    </source>
</evidence>
<protein>
    <recommendedName>
        <fullName evidence="10">M18 family aminopeptidase</fullName>
        <ecNumber evidence="10">3.4.11.-</ecNumber>
    </recommendedName>
</protein>
<evidence type="ECO:0000256" key="4">
    <source>
        <dbReference type="ARBA" id="ARBA00022670"/>
    </source>
</evidence>
<sequence>MNKSEVVIEELLDFIYHSPTSFHTVKNSADILKHNGFSELKANENWYLERNKRYYLNINDSAQIAFVTGSASLDRYGFRIIASHTDSPGFRIKPEPEMLNLKKYLKLNTEVYGSPILNTWLDRPLALAGRLSIATDNPFFPDTKLINVKRPILTIPNLAIHLNRDVNKGVEINKQKGLMPLLAMVTNKFEEKDFLFRFLAKEKDIRIEQIVDYDLFLYEYERGRVMGMNNEFISSSRLDDLALVYASIKALIDVERNKASRVMILFDNEEIGSMTKQGADSPFFTNVLERVAINLGYNREEFFCALSNSFMISADMAHAVHPNYNEKHDPTNKNYLNSGPVIKISANQRYTSDSDSIVVCKELCRRAQIPYQIFVNRSDQRGGSTIGPVSATQLPIRSVDIGNPLLAMHSIRELAGVDDFLNIVKLFNFFYGI</sequence>
<evidence type="ECO:0000313" key="12">
    <source>
        <dbReference type="Proteomes" id="UP000665020"/>
    </source>
</evidence>
<name>A0A8A7KA27_9FIRM</name>
<dbReference type="GO" id="GO:0006508">
    <property type="term" value="P:proteolysis"/>
    <property type="evidence" value="ECO:0007669"/>
    <property type="project" value="UniProtKB-KW"/>
</dbReference>
<evidence type="ECO:0000256" key="3">
    <source>
        <dbReference type="ARBA" id="ARBA00022438"/>
    </source>
</evidence>
<dbReference type="GO" id="GO:0005737">
    <property type="term" value="C:cytoplasm"/>
    <property type="evidence" value="ECO:0007669"/>
    <property type="project" value="UniProtKB-ARBA"/>
</dbReference>
<dbReference type="GO" id="GO:0004177">
    <property type="term" value="F:aminopeptidase activity"/>
    <property type="evidence" value="ECO:0007669"/>
    <property type="project" value="UniProtKB-KW"/>
</dbReference>
<evidence type="ECO:0000256" key="1">
    <source>
        <dbReference type="ARBA" id="ARBA00001947"/>
    </source>
</evidence>
<organism evidence="11 12">
    <name type="scientific">Iocasia fonsfrigidae</name>
    <dbReference type="NCBI Taxonomy" id="2682810"/>
    <lineage>
        <taxon>Bacteria</taxon>
        <taxon>Bacillati</taxon>
        <taxon>Bacillota</taxon>
        <taxon>Clostridia</taxon>
        <taxon>Halanaerobiales</taxon>
        <taxon>Halanaerobiaceae</taxon>
        <taxon>Iocasia</taxon>
    </lineage>
</organism>
<evidence type="ECO:0000256" key="10">
    <source>
        <dbReference type="RuleBase" id="RU004387"/>
    </source>
</evidence>
<dbReference type="KEGG" id="ifn:GM661_08935"/>
<dbReference type="EMBL" id="CP046640">
    <property type="protein sequence ID" value="QTL98090.1"/>
    <property type="molecule type" value="Genomic_DNA"/>
</dbReference>
<keyword evidence="3 9" id="KW-0031">Aminopeptidase</keyword>
<dbReference type="InterPro" id="IPR023358">
    <property type="entry name" value="Peptidase_M18_dom2"/>
</dbReference>
<dbReference type="Gene3D" id="3.40.630.10">
    <property type="entry name" value="Zn peptidases"/>
    <property type="match status" value="1"/>
</dbReference>
<dbReference type="PANTHER" id="PTHR28570:SF3">
    <property type="entry name" value="ASPARTYL AMINOPEPTIDASE"/>
    <property type="match status" value="1"/>
</dbReference>
<dbReference type="SUPFAM" id="SSF53187">
    <property type="entry name" value="Zn-dependent exopeptidases"/>
    <property type="match status" value="1"/>
</dbReference>
<dbReference type="EC" id="3.4.11.-" evidence="10"/>
<dbReference type="SUPFAM" id="SSF101821">
    <property type="entry name" value="Aminopeptidase/glucanase lid domain"/>
    <property type="match status" value="1"/>
</dbReference>
<keyword evidence="8 9" id="KW-0482">Metalloprotease</keyword>
<dbReference type="GO" id="GO:0008237">
    <property type="term" value="F:metallopeptidase activity"/>
    <property type="evidence" value="ECO:0007669"/>
    <property type="project" value="UniProtKB-KW"/>
</dbReference>
<dbReference type="PANTHER" id="PTHR28570">
    <property type="entry name" value="ASPARTYL AMINOPEPTIDASE"/>
    <property type="match status" value="1"/>
</dbReference>
<proteinExistence type="inferred from homology"/>
<accession>A0A8A7KA27</accession>
<gene>
    <name evidence="11" type="ORF">GM661_08935</name>
</gene>
<keyword evidence="4 9" id="KW-0645">Protease</keyword>
<dbReference type="AlphaFoldDB" id="A0A8A7KA27"/>
<keyword evidence="5 9" id="KW-0479">Metal-binding</keyword>
<dbReference type="Gene3D" id="2.30.250.10">
    <property type="entry name" value="Aminopeptidase i, Domain 2"/>
    <property type="match status" value="1"/>
</dbReference>
<dbReference type="Pfam" id="PF02127">
    <property type="entry name" value="Peptidase_M18"/>
    <property type="match status" value="1"/>
</dbReference>
<keyword evidence="7 9" id="KW-0862">Zinc</keyword>
<evidence type="ECO:0000256" key="9">
    <source>
        <dbReference type="RuleBase" id="RU004386"/>
    </source>
</evidence>
<keyword evidence="6 9" id="KW-0378">Hydrolase</keyword>
<comment type="similarity">
    <text evidence="2 9">Belongs to the peptidase M18 family.</text>
</comment>
<comment type="cofactor">
    <cofactor evidence="1 10">
        <name>Zn(2+)</name>
        <dbReference type="ChEBI" id="CHEBI:29105"/>
    </cofactor>
</comment>
<dbReference type="InterPro" id="IPR001948">
    <property type="entry name" value="Peptidase_M18"/>
</dbReference>
<evidence type="ECO:0000256" key="2">
    <source>
        <dbReference type="ARBA" id="ARBA00008290"/>
    </source>
</evidence>
<evidence type="ECO:0000256" key="8">
    <source>
        <dbReference type="ARBA" id="ARBA00023049"/>
    </source>
</evidence>
<dbReference type="CDD" id="cd05658">
    <property type="entry name" value="M18_DAP"/>
    <property type="match status" value="1"/>
</dbReference>